<dbReference type="Gene3D" id="3.40.190.10">
    <property type="entry name" value="Periplasmic binding protein-like II"/>
    <property type="match status" value="2"/>
</dbReference>
<feature type="signal peptide" evidence="2">
    <location>
        <begin position="1"/>
        <end position="27"/>
    </location>
</feature>
<dbReference type="PROSITE" id="PS51257">
    <property type="entry name" value="PROKAR_LIPOPROTEIN"/>
    <property type="match status" value="1"/>
</dbReference>
<sequence>MRHPVRATRRLRRGLAAAALAPLLALAACGGEPASAPSSEPPEGAVPELYAALPEEIREAGVIRFAGDSHPPYRTVNSDGTVTGIDKDFQDALGRVLGVRTETTVVDGLPAALQGMLAGRYDAFNGPVKATAEREQQFDTVTWMTTRSSYIVPRSSTAAIGAPEDLCGKRVAVTTGSITEEQLRKLSEYCATIGRPAAEPIALADTNETLLAAESGRVDAAGMTQAAAIDVTTQQPDKFTYVTQTEEQGATTDNLALFVPKDGELGPVILDAFRELFADGTYTEIMQRWDLTDVTVPEPVFNAGTAEGAR</sequence>
<gene>
    <name evidence="4" type="ORF">GCM10009559_00340</name>
</gene>
<evidence type="ECO:0000259" key="3">
    <source>
        <dbReference type="SMART" id="SM00062"/>
    </source>
</evidence>
<feature type="chain" id="PRO_5047400860" evidence="2">
    <location>
        <begin position="28"/>
        <end position="310"/>
    </location>
</feature>
<dbReference type="PANTHER" id="PTHR35936">
    <property type="entry name" value="MEMBRANE-BOUND LYTIC MUREIN TRANSGLYCOSYLASE F"/>
    <property type="match status" value="1"/>
</dbReference>
<dbReference type="PANTHER" id="PTHR35936:SF17">
    <property type="entry name" value="ARGININE-BINDING EXTRACELLULAR PROTEIN ARTP"/>
    <property type="match status" value="1"/>
</dbReference>
<name>A0ABN1NYE1_9PSEU</name>
<dbReference type="Proteomes" id="UP001499967">
    <property type="component" value="Unassembled WGS sequence"/>
</dbReference>
<evidence type="ECO:0000256" key="1">
    <source>
        <dbReference type="ARBA" id="ARBA00022729"/>
    </source>
</evidence>
<dbReference type="SMART" id="SM00062">
    <property type="entry name" value="PBPb"/>
    <property type="match status" value="1"/>
</dbReference>
<keyword evidence="1 2" id="KW-0732">Signal</keyword>
<accession>A0ABN1NYE1</accession>
<reference evidence="4 5" key="1">
    <citation type="journal article" date="2019" name="Int. J. Syst. Evol. Microbiol.">
        <title>The Global Catalogue of Microorganisms (GCM) 10K type strain sequencing project: providing services to taxonomists for standard genome sequencing and annotation.</title>
        <authorList>
            <consortium name="The Broad Institute Genomics Platform"/>
            <consortium name="The Broad Institute Genome Sequencing Center for Infectious Disease"/>
            <person name="Wu L."/>
            <person name="Ma J."/>
        </authorList>
    </citation>
    <scope>NUCLEOTIDE SEQUENCE [LARGE SCALE GENOMIC DNA]</scope>
    <source>
        <strain evidence="4 5">JCM 11117</strain>
    </source>
</reference>
<evidence type="ECO:0000313" key="5">
    <source>
        <dbReference type="Proteomes" id="UP001499967"/>
    </source>
</evidence>
<dbReference type="Pfam" id="PF00497">
    <property type="entry name" value="SBP_bac_3"/>
    <property type="match status" value="1"/>
</dbReference>
<proteinExistence type="predicted"/>
<evidence type="ECO:0000256" key="2">
    <source>
        <dbReference type="SAM" id="SignalP"/>
    </source>
</evidence>
<dbReference type="RefSeq" id="WP_343937483.1">
    <property type="nucleotide sequence ID" value="NZ_BAAAHP010000003.1"/>
</dbReference>
<comment type="caution">
    <text evidence="4">The sequence shown here is derived from an EMBL/GenBank/DDBJ whole genome shotgun (WGS) entry which is preliminary data.</text>
</comment>
<dbReference type="SUPFAM" id="SSF53850">
    <property type="entry name" value="Periplasmic binding protein-like II"/>
    <property type="match status" value="1"/>
</dbReference>
<dbReference type="InterPro" id="IPR001638">
    <property type="entry name" value="Solute-binding_3/MltF_N"/>
</dbReference>
<feature type="domain" description="Solute-binding protein family 3/N-terminal" evidence="3">
    <location>
        <begin position="62"/>
        <end position="293"/>
    </location>
</feature>
<keyword evidence="5" id="KW-1185">Reference proteome</keyword>
<protein>
    <submittedName>
        <fullName evidence="4">ABC transporter substrate-binding protein</fullName>
    </submittedName>
</protein>
<organism evidence="4 5">
    <name type="scientific">Pseudonocardia zijingensis</name>
    <dbReference type="NCBI Taxonomy" id="153376"/>
    <lineage>
        <taxon>Bacteria</taxon>
        <taxon>Bacillati</taxon>
        <taxon>Actinomycetota</taxon>
        <taxon>Actinomycetes</taxon>
        <taxon>Pseudonocardiales</taxon>
        <taxon>Pseudonocardiaceae</taxon>
        <taxon>Pseudonocardia</taxon>
    </lineage>
</organism>
<evidence type="ECO:0000313" key="4">
    <source>
        <dbReference type="EMBL" id="GAA0918730.1"/>
    </source>
</evidence>
<dbReference type="EMBL" id="BAAAHP010000003">
    <property type="protein sequence ID" value="GAA0918730.1"/>
    <property type="molecule type" value="Genomic_DNA"/>
</dbReference>